<comment type="caution">
    <text evidence="2">The sequence shown here is derived from an EMBL/GenBank/DDBJ whole genome shotgun (WGS) entry which is preliminary data.</text>
</comment>
<dbReference type="Proteomes" id="UP001569428">
    <property type="component" value="Unassembled WGS sequence"/>
</dbReference>
<organism evidence="2 3">
    <name type="scientific">Microbulbifer epialgicus</name>
    <dbReference type="NCBI Taxonomy" id="393907"/>
    <lineage>
        <taxon>Bacteria</taxon>
        <taxon>Pseudomonadati</taxon>
        <taxon>Pseudomonadota</taxon>
        <taxon>Gammaproteobacteria</taxon>
        <taxon>Cellvibrionales</taxon>
        <taxon>Microbulbiferaceae</taxon>
        <taxon>Microbulbifer</taxon>
    </lineage>
</organism>
<keyword evidence="3" id="KW-1185">Reference proteome</keyword>
<name>A0ABV4P291_9GAMM</name>
<dbReference type="Pfam" id="PF13986">
    <property type="entry name" value="DUF4224"/>
    <property type="match status" value="1"/>
</dbReference>
<accession>A0ABV4P291</accession>
<gene>
    <name evidence="2" type="ORF">ACCI49_16175</name>
</gene>
<reference evidence="2 3" key="1">
    <citation type="submission" date="2024-08" db="EMBL/GenBank/DDBJ databases">
        <authorList>
            <person name="Ishaq N."/>
        </authorList>
    </citation>
    <scope>NUCLEOTIDE SEQUENCE [LARGE SCALE GENOMIC DNA]</scope>
    <source>
        <strain evidence="2 3">DSM 18651</strain>
    </source>
</reference>
<dbReference type="InterPro" id="IPR025319">
    <property type="entry name" value="DUF4224"/>
</dbReference>
<dbReference type="RefSeq" id="WP_371840124.1">
    <property type="nucleotide sequence ID" value="NZ_JBGMEK010000042.1"/>
</dbReference>
<proteinExistence type="predicted"/>
<sequence length="71" mass="7905">MSGTSLNPPPPWLTDAQLEELTKKKRAKSQAEELRKAEIPFRMIGGRPVVLVQSLAPMQQSGIPRPTVKRL</sequence>
<evidence type="ECO:0000313" key="3">
    <source>
        <dbReference type="Proteomes" id="UP001569428"/>
    </source>
</evidence>
<feature type="domain" description="DUF4224" evidence="1">
    <location>
        <begin position="13"/>
        <end position="53"/>
    </location>
</feature>
<dbReference type="EMBL" id="JBGMEK010000042">
    <property type="protein sequence ID" value="MFA0812450.1"/>
    <property type="molecule type" value="Genomic_DNA"/>
</dbReference>
<protein>
    <submittedName>
        <fullName evidence="2">DUF4224 domain-containing protein</fullName>
    </submittedName>
</protein>
<evidence type="ECO:0000313" key="2">
    <source>
        <dbReference type="EMBL" id="MFA0812450.1"/>
    </source>
</evidence>
<evidence type="ECO:0000259" key="1">
    <source>
        <dbReference type="Pfam" id="PF13986"/>
    </source>
</evidence>